<sequence length="86" mass="9404">MCAVPEEEKEVGSVSDHRAWRWQRSGYDDRVHAFPAGERPASFVEAACAHTVPYAKVTRSHEGARCLPCLLIVADELAARVPGAVD</sequence>
<dbReference type="Proteomes" id="UP001165042">
    <property type="component" value="Unassembled WGS sequence"/>
</dbReference>
<dbReference type="AlphaFoldDB" id="A0A9W6V705"/>
<accession>A0A9W6V705</accession>
<reference evidence="1" key="1">
    <citation type="submission" date="2023-02" db="EMBL/GenBank/DDBJ databases">
        <title>Actinokineospora globicatena NBRC 15670.</title>
        <authorList>
            <person name="Ichikawa N."/>
            <person name="Sato H."/>
            <person name="Tonouchi N."/>
        </authorList>
    </citation>
    <scope>NUCLEOTIDE SEQUENCE</scope>
    <source>
        <strain evidence="1">NBRC 15670</strain>
    </source>
</reference>
<organism evidence="1 2">
    <name type="scientific">Actinokineospora globicatena</name>
    <dbReference type="NCBI Taxonomy" id="103729"/>
    <lineage>
        <taxon>Bacteria</taxon>
        <taxon>Bacillati</taxon>
        <taxon>Actinomycetota</taxon>
        <taxon>Actinomycetes</taxon>
        <taxon>Pseudonocardiales</taxon>
        <taxon>Pseudonocardiaceae</taxon>
        <taxon>Actinokineospora</taxon>
    </lineage>
</organism>
<gene>
    <name evidence="1" type="ORF">Aglo03_30110</name>
</gene>
<name>A0A9W6V705_9PSEU</name>
<evidence type="ECO:0000313" key="2">
    <source>
        <dbReference type="Proteomes" id="UP001165042"/>
    </source>
</evidence>
<dbReference type="EMBL" id="BSSD01000004">
    <property type="protein sequence ID" value="GLW92195.1"/>
    <property type="molecule type" value="Genomic_DNA"/>
</dbReference>
<keyword evidence="2" id="KW-1185">Reference proteome</keyword>
<protein>
    <submittedName>
        <fullName evidence="1">Uncharacterized protein</fullName>
    </submittedName>
</protein>
<proteinExistence type="predicted"/>
<evidence type="ECO:0000313" key="1">
    <source>
        <dbReference type="EMBL" id="GLW92195.1"/>
    </source>
</evidence>
<comment type="caution">
    <text evidence="1">The sequence shown here is derived from an EMBL/GenBank/DDBJ whole genome shotgun (WGS) entry which is preliminary data.</text>
</comment>